<dbReference type="NCBIfam" id="NF004127">
    <property type="entry name" value="PRK05617.1"/>
    <property type="match status" value="1"/>
</dbReference>
<dbReference type="Gene3D" id="3.90.226.10">
    <property type="entry name" value="2-enoyl-CoA Hydratase, Chain A, domain 1"/>
    <property type="match status" value="1"/>
</dbReference>
<name>A0A061G4H9_THECC</name>
<dbReference type="PANTHER" id="PTHR43176">
    <property type="entry name" value="3-HYDROXYISOBUTYRYL-COA HYDROLASE-RELATED"/>
    <property type="match status" value="1"/>
</dbReference>
<organism evidence="4 5">
    <name type="scientific">Theobroma cacao</name>
    <name type="common">Cacao</name>
    <name type="synonym">Cocoa</name>
    <dbReference type="NCBI Taxonomy" id="3641"/>
    <lineage>
        <taxon>Eukaryota</taxon>
        <taxon>Viridiplantae</taxon>
        <taxon>Streptophyta</taxon>
        <taxon>Embryophyta</taxon>
        <taxon>Tracheophyta</taxon>
        <taxon>Spermatophyta</taxon>
        <taxon>Magnoliopsida</taxon>
        <taxon>eudicotyledons</taxon>
        <taxon>Gunneridae</taxon>
        <taxon>Pentapetalae</taxon>
        <taxon>rosids</taxon>
        <taxon>malvids</taxon>
        <taxon>Malvales</taxon>
        <taxon>Malvaceae</taxon>
        <taxon>Byttnerioideae</taxon>
        <taxon>Theobroma</taxon>
    </lineage>
</organism>
<protein>
    <recommendedName>
        <fullName evidence="2">3-hydroxyisobutyryl-CoA hydrolase</fullName>
        <shortName evidence="2">HIB-CoA hydrolase</shortName>
        <shortName evidence="2">HIBYL-CoA-H</shortName>
        <ecNumber evidence="2">3.1.2.4</ecNumber>
    </recommendedName>
    <alternativeName>
        <fullName evidence="2">3-hydroxyisobutyryl-coenzyme A hydrolase</fullName>
    </alternativeName>
</protein>
<dbReference type="GO" id="GO:0006508">
    <property type="term" value="P:proteolysis"/>
    <property type="evidence" value="ECO:0007669"/>
    <property type="project" value="UniProtKB-KW"/>
</dbReference>
<dbReference type="Gramene" id="EOY24303">
    <property type="protein sequence ID" value="EOY24303"/>
    <property type="gene ID" value="TCM_015945"/>
</dbReference>
<feature type="domain" description="Enoyl-CoA hydratase/isomerase" evidence="3">
    <location>
        <begin position="46"/>
        <end position="379"/>
    </location>
</feature>
<sequence length="398" mass="44696">MQSFKILSPFFNKHRRFASFTRSLCSLNSSSHYDNLILIEEKGSSRTVILNRPHVLNALTTPMGIFLHKLYKSWERDPTVDLVVIKGNGRAFCSGGDVVQLYQLINEGRVEECKECFRTFYSFMYLLGTYLKPHVAILDGITMGGGAGISVHGSYRVATDKTVFGVPEVLIGFHPDAGASYYLSRLPGYLGEYLALTGDTLTGEEMFACGLATHYSLSTKLPVIETQLSTSARKDFSVVETFLARYSHPRSPNSSSVLHRMEMLNKCFGHGTVEEIIAALEVEAARSKDKWFISTMKKLRAAPPLSLKVSLRSIREGRFQTLEQCLAREYQMTLQAITRQISNDFSEGVRARLVDKCFAPKWDPSCMEKVSEDMVDAYFSALSAYEPELEFVCELPRS</sequence>
<keyword evidence="5" id="KW-1185">Reference proteome</keyword>
<dbReference type="InterPro" id="IPR045004">
    <property type="entry name" value="ECH_dom"/>
</dbReference>
<dbReference type="eggNOG" id="KOG1684">
    <property type="taxonomic scope" value="Eukaryota"/>
</dbReference>
<dbReference type="InParanoid" id="A0A061G4H9"/>
<dbReference type="InterPro" id="IPR029045">
    <property type="entry name" value="ClpP/crotonase-like_dom_sf"/>
</dbReference>
<reference evidence="4 5" key="1">
    <citation type="journal article" date="2013" name="Genome Biol.">
        <title>The genome sequence of the most widely cultivated cacao type and its use to identify candidate genes regulating pod color.</title>
        <authorList>
            <person name="Motamayor J.C."/>
            <person name="Mockaitis K."/>
            <person name="Schmutz J."/>
            <person name="Haiminen N."/>
            <person name="Iii D.L."/>
            <person name="Cornejo O."/>
            <person name="Findley S.D."/>
            <person name="Zheng P."/>
            <person name="Utro F."/>
            <person name="Royaert S."/>
            <person name="Saski C."/>
            <person name="Jenkins J."/>
            <person name="Podicheti R."/>
            <person name="Zhao M."/>
            <person name="Scheffler B.E."/>
            <person name="Stack J.C."/>
            <person name="Feltus F.A."/>
            <person name="Mustiga G.M."/>
            <person name="Amores F."/>
            <person name="Phillips W."/>
            <person name="Marelli J.P."/>
            <person name="May G.D."/>
            <person name="Shapiro H."/>
            <person name="Ma J."/>
            <person name="Bustamante C.D."/>
            <person name="Schnell R.J."/>
            <person name="Main D."/>
            <person name="Gilbert D."/>
            <person name="Parida L."/>
            <person name="Kuhn D.N."/>
        </authorList>
    </citation>
    <scope>NUCLEOTIDE SEQUENCE [LARGE SCALE GENOMIC DNA]</scope>
    <source>
        <strain evidence="5">cv. Matina 1-6</strain>
    </source>
</reference>
<dbReference type="STRING" id="3641.A0A061G4H9"/>
<dbReference type="HOGENOM" id="CLU_009834_22_1_1"/>
<accession>A0A061G4H9</accession>
<gene>
    <name evidence="4" type="ORF">TCM_015945</name>
</gene>
<dbReference type="GO" id="GO:0006574">
    <property type="term" value="P:L-valine catabolic process"/>
    <property type="evidence" value="ECO:0000318"/>
    <property type="project" value="GO_Central"/>
</dbReference>
<dbReference type="Proteomes" id="UP000026915">
    <property type="component" value="Chromosome 3"/>
</dbReference>
<dbReference type="SUPFAM" id="SSF52096">
    <property type="entry name" value="ClpP/crotonase"/>
    <property type="match status" value="1"/>
</dbReference>
<dbReference type="EMBL" id="CM001881">
    <property type="protein sequence ID" value="EOY24303.1"/>
    <property type="molecule type" value="Genomic_DNA"/>
</dbReference>
<comment type="catalytic activity">
    <reaction evidence="2">
        <text>3-hydroxy-2-methylpropanoyl-CoA + H2O = 3-hydroxy-2-methylpropanoate + CoA + H(+)</text>
        <dbReference type="Rhea" id="RHEA:20888"/>
        <dbReference type="ChEBI" id="CHEBI:11805"/>
        <dbReference type="ChEBI" id="CHEBI:15377"/>
        <dbReference type="ChEBI" id="CHEBI:15378"/>
        <dbReference type="ChEBI" id="CHEBI:57287"/>
        <dbReference type="ChEBI" id="CHEBI:57340"/>
        <dbReference type="EC" id="3.1.2.4"/>
    </reaction>
</comment>
<dbReference type="GO" id="GO:0008233">
    <property type="term" value="F:peptidase activity"/>
    <property type="evidence" value="ECO:0007669"/>
    <property type="project" value="UniProtKB-KW"/>
</dbReference>
<dbReference type="OMA" id="ECFRTFY"/>
<dbReference type="AlphaFoldDB" id="A0A061G4H9"/>
<evidence type="ECO:0000259" key="3">
    <source>
        <dbReference type="Pfam" id="PF16113"/>
    </source>
</evidence>
<keyword evidence="4" id="KW-0645">Protease</keyword>
<dbReference type="Pfam" id="PF16113">
    <property type="entry name" value="ECH_2"/>
    <property type="match status" value="1"/>
</dbReference>
<comment type="pathway">
    <text evidence="2">Amino-acid degradation; L-valine degradation.</text>
</comment>
<evidence type="ECO:0000256" key="1">
    <source>
        <dbReference type="ARBA" id="ARBA00022801"/>
    </source>
</evidence>
<dbReference type="GO" id="GO:0003860">
    <property type="term" value="F:3-hydroxyisobutyryl-CoA hydrolase activity"/>
    <property type="evidence" value="ECO:0000318"/>
    <property type="project" value="GO_Central"/>
</dbReference>
<evidence type="ECO:0000256" key="2">
    <source>
        <dbReference type="RuleBase" id="RU369070"/>
    </source>
</evidence>
<dbReference type="FunFam" id="3.90.226.10:FF:000027">
    <property type="entry name" value="Probable 3-hydroxyisobutyryl-CoA hydrolase 2"/>
    <property type="match status" value="1"/>
</dbReference>
<proteinExistence type="inferred from homology"/>
<dbReference type="PANTHER" id="PTHR43176:SF10">
    <property type="entry name" value="3-HYDROXYISOBUTYRYL-COA HYDROLASE"/>
    <property type="match status" value="1"/>
</dbReference>
<evidence type="ECO:0000313" key="5">
    <source>
        <dbReference type="Proteomes" id="UP000026915"/>
    </source>
</evidence>
<comment type="function">
    <text evidence="2">Hydrolyzes 3-hydroxyisobutyryl-CoA (HIBYL-CoA), a saline catabolite. Has high activity toward isobutyryl-CoA. Could be an isobutyryl-CoA dehydrogenase that functions in valine catabolism.</text>
</comment>
<dbReference type="EC" id="3.1.2.4" evidence="2"/>
<dbReference type="InterPro" id="IPR032259">
    <property type="entry name" value="HIBYL-CoA-H"/>
</dbReference>
<dbReference type="CDD" id="cd06558">
    <property type="entry name" value="crotonase-like"/>
    <property type="match status" value="1"/>
</dbReference>
<evidence type="ECO:0000313" key="4">
    <source>
        <dbReference type="EMBL" id="EOY24303.1"/>
    </source>
</evidence>
<keyword evidence="1 2" id="KW-0378">Hydrolase</keyword>
<comment type="similarity">
    <text evidence="2">Belongs to the enoyl-CoA hydratase/isomerase family.</text>
</comment>